<dbReference type="InterPro" id="IPR011078">
    <property type="entry name" value="PyrdxlP_homeostasis"/>
</dbReference>
<sequence length="235" mass="26964">MGFWRIKICRRFSIKEGLIIDIKGKIKEILNSIPDDVQLVAVSKTKPVEDILEAYDIGIRNFGENKVQELVDKYEKLPKDIKWHLIGALQMNKVKYIVGKVSLIHSLSSIKLLEKIELEYGKKNITADVLIQINIGRESSKSGILEEELDQLIEAVEKCKNIKVKGIMVIIPKGNDEENRYYFRRTYDIFKTLKNSNYKNITMEILSMGMTHDYKIAIEEGSNLIRIGTGIFGAR</sequence>
<protein>
    <recommendedName>
        <fullName evidence="2">Pyridoxal phosphate homeostasis protein</fullName>
        <shortName evidence="2">PLP homeostasis protein</shortName>
    </recommendedName>
</protein>
<feature type="domain" description="Alanine racemase N-terminal" evidence="5">
    <location>
        <begin position="25"/>
        <end position="234"/>
    </location>
</feature>
<organism evidence="6 7">
    <name type="scientific">Clostridium disporicum</name>
    <dbReference type="NCBI Taxonomy" id="84024"/>
    <lineage>
        <taxon>Bacteria</taxon>
        <taxon>Bacillati</taxon>
        <taxon>Bacillota</taxon>
        <taxon>Clostridia</taxon>
        <taxon>Eubacteriales</taxon>
        <taxon>Clostridiaceae</taxon>
        <taxon>Clostridium</taxon>
    </lineage>
</organism>
<dbReference type="HAMAP" id="MF_02087">
    <property type="entry name" value="PLP_homeostasis"/>
    <property type="match status" value="1"/>
</dbReference>
<dbReference type="CDD" id="cd00635">
    <property type="entry name" value="PLPDE_III_YBL036c_like"/>
    <property type="match status" value="1"/>
</dbReference>
<accession>A0A174G9E3</accession>
<comment type="cofactor">
    <cofactor evidence="3">
        <name>pyridoxal 5'-phosphate</name>
        <dbReference type="ChEBI" id="CHEBI:597326"/>
    </cofactor>
</comment>
<keyword evidence="1 2" id="KW-0663">Pyridoxal phosphate</keyword>
<dbReference type="PIRSF" id="PIRSF004848">
    <property type="entry name" value="YBL036c_PLPDEIII"/>
    <property type="match status" value="1"/>
</dbReference>
<gene>
    <name evidence="6" type="ORF">ERS852471_01843</name>
</gene>
<dbReference type="InterPro" id="IPR029066">
    <property type="entry name" value="PLP-binding_barrel"/>
</dbReference>
<dbReference type="FunFam" id="3.20.20.10:FF:000018">
    <property type="entry name" value="Pyridoxal phosphate homeostasis protein"/>
    <property type="match status" value="1"/>
</dbReference>
<dbReference type="Pfam" id="PF01168">
    <property type="entry name" value="Ala_racemase_N"/>
    <property type="match status" value="1"/>
</dbReference>
<evidence type="ECO:0000259" key="5">
    <source>
        <dbReference type="Pfam" id="PF01168"/>
    </source>
</evidence>
<dbReference type="EMBL" id="CYZX01000011">
    <property type="protein sequence ID" value="CUO59092.1"/>
    <property type="molecule type" value="Genomic_DNA"/>
</dbReference>
<dbReference type="Proteomes" id="UP000095594">
    <property type="component" value="Unassembled WGS sequence"/>
</dbReference>
<comment type="function">
    <text evidence="2">Pyridoxal 5'-phosphate (PLP)-binding protein, which is involved in PLP homeostasis.</text>
</comment>
<evidence type="ECO:0000256" key="4">
    <source>
        <dbReference type="RuleBase" id="RU004514"/>
    </source>
</evidence>
<evidence type="ECO:0000256" key="3">
    <source>
        <dbReference type="PIRSR" id="PIRSR004848-1"/>
    </source>
</evidence>
<dbReference type="PANTHER" id="PTHR10146:SF14">
    <property type="entry name" value="PYRIDOXAL PHOSPHATE HOMEOSTASIS PROTEIN"/>
    <property type="match status" value="1"/>
</dbReference>
<dbReference type="Gene3D" id="3.20.20.10">
    <property type="entry name" value="Alanine racemase"/>
    <property type="match status" value="1"/>
</dbReference>
<dbReference type="NCBIfam" id="TIGR00044">
    <property type="entry name" value="YggS family pyridoxal phosphate-dependent enzyme"/>
    <property type="match status" value="1"/>
</dbReference>
<evidence type="ECO:0000313" key="7">
    <source>
        <dbReference type="Proteomes" id="UP000095594"/>
    </source>
</evidence>
<proteinExistence type="inferred from homology"/>
<evidence type="ECO:0000256" key="2">
    <source>
        <dbReference type="HAMAP-Rule" id="MF_02087"/>
    </source>
</evidence>
<evidence type="ECO:0000256" key="1">
    <source>
        <dbReference type="ARBA" id="ARBA00022898"/>
    </source>
</evidence>
<feature type="modified residue" description="N6-(pyridoxal phosphate)lysine" evidence="2 3">
    <location>
        <position position="44"/>
    </location>
</feature>
<dbReference type="AlphaFoldDB" id="A0A174G9E3"/>
<dbReference type="PANTHER" id="PTHR10146">
    <property type="entry name" value="PROLINE SYNTHETASE CO-TRANSCRIBED BACTERIAL HOMOLOG PROTEIN"/>
    <property type="match status" value="1"/>
</dbReference>
<evidence type="ECO:0000313" key="6">
    <source>
        <dbReference type="EMBL" id="CUO59092.1"/>
    </source>
</evidence>
<dbReference type="SUPFAM" id="SSF51419">
    <property type="entry name" value="PLP-binding barrel"/>
    <property type="match status" value="1"/>
</dbReference>
<dbReference type="InterPro" id="IPR001608">
    <property type="entry name" value="Ala_racemase_N"/>
</dbReference>
<name>A0A174G9E3_9CLOT</name>
<comment type="similarity">
    <text evidence="2 4">Belongs to the pyridoxal phosphate-binding protein YggS/PROSC family.</text>
</comment>
<dbReference type="GO" id="GO:0030170">
    <property type="term" value="F:pyridoxal phosphate binding"/>
    <property type="evidence" value="ECO:0007669"/>
    <property type="project" value="UniProtKB-UniRule"/>
</dbReference>
<reference evidence="6 7" key="1">
    <citation type="submission" date="2015-09" db="EMBL/GenBank/DDBJ databases">
        <authorList>
            <consortium name="Pathogen Informatics"/>
        </authorList>
    </citation>
    <scope>NUCLEOTIDE SEQUENCE [LARGE SCALE GENOMIC DNA]</scope>
    <source>
        <strain evidence="6 7">2789STDY5834856</strain>
    </source>
</reference>